<dbReference type="InParanoid" id="A0A0L0H4Q8"/>
<dbReference type="PANTHER" id="PTHR21597">
    <property type="entry name" value="THO2 PROTEIN"/>
    <property type="match status" value="1"/>
</dbReference>
<feature type="region of interest" description="Disordered" evidence="6">
    <location>
        <begin position="1379"/>
        <end position="1692"/>
    </location>
</feature>
<evidence type="ECO:0000256" key="1">
    <source>
        <dbReference type="ARBA" id="ARBA00004123"/>
    </source>
</evidence>
<dbReference type="FunCoup" id="A0A0L0H4Q8">
    <property type="interactions" value="716"/>
</dbReference>
<feature type="region of interest" description="Disordered" evidence="6">
    <location>
        <begin position="979"/>
        <end position="1001"/>
    </location>
</feature>
<dbReference type="Pfam" id="PF16134">
    <property type="entry name" value="THOC2_N"/>
    <property type="match status" value="1"/>
</dbReference>
<dbReference type="GO" id="GO:0006397">
    <property type="term" value="P:mRNA processing"/>
    <property type="evidence" value="ECO:0007669"/>
    <property type="project" value="InterPro"/>
</dbReference>
<dbReference type="InterPro" id="IPR021418">
    <property type="entry name" value="THO_THOC2_C"/>
</dbReference>
<organism evidence="11 12">
    <name type="scientific">Spizellomyces punctatus (strain DAOM BR117)</name>
    <dbReference type="NCBI Taxonomy" id="645134"/>
    <lineage>
        <taxon>Eukaryota</taxon>
        <taxon>Fungi</taxon>
        <taxon>Fungi incertae sedis</taxon>
        <taxon>Chytridiomycota</taxon>
        <taxon>Chytridiomycota incertae sedis</taxon>
        <taxon>Chytridiomycetes</taxon>
        <taxon>Spizellomycetales</taxon>
        <taxon>Spizellomycetaceae</taxon>
        <taxon>Spizellomyces</taxon>
    </lineage>
</organism>
<evidence type="ECO:0000259" key="10">
    <source>
        <dbReference type="Pfam" id="PF16134"/>
    </source>
</evidence>
<feature type="transmembrane region" description="Helical" evidence="7">
    <location>
        <begin position="50"/>
        <end position="73"/>
    </location>
</feature>
<feature type="compositionally biased region" description="Basic and acidic residues" evidence="6">
    <location>
        <begin position="1486"/>
        <end position="1524"/>
    </location>
</feature>
<dbReference type="Proteomes" id="UP000053201">
    <property type="component" value="Unassembled WGS sequence"/>
</dbReference>
<name>A0A0L0H4Q8_SPIPD</name>
<dbReference type="GO" id="GO:0000445">
    <property type="term" value="C:THO complex part of transcription export complex"/>
    <property type="evidence" value="ECO:0007669"/>
    <property type="project" value="TreeGrafter"/>
</dbReference>
<feature type="compositionally biased region" description="Basic and acidic residues" evidence="6">
    <location>
        <begin position="1676"/>
        <end position="1686"/>
    </location>
</feature>
<evidence type="ECO:0000313" key="11">
    <source>
        <dbReference type="EMBL" id="KNC96495.1"/>
    </source>
</evidence>
<dbReference type="GO" id="GO:0006406">
    <property type="term" value="P:mRNA export from nucleus"/>
    <property type="evidence" value="ECO:0007669"/>
    <property type="project" value="InterPro"/>
</dbReference>
<dbReference type="OMA" id="QERWTCI"/>
<evidence type="ECO:0000256" key="6">
    <source>
        <dbReference type="SAM" id="MobiDB-lite"/>
    </source>
</evidence>
<dbReference type="OrthoDB" id="29024at2759"/>
<evidence type="ECO:0000313" key="12">
    <source>
        <dbReference type="Proteomes" id="UP000053201"/>
    </source>
</evidence>
<gene>
    <name evidence="11" type="ORF">SPPG_08084</name>
</gene>
<dbReference type="Pfam" id="PF11262">
    <property type="entry name" value="Tho2"/>
    <property type="match status" value="1"/>
</dbReference>
<dbReference type="InterPro" id="IPR032302">
    <property type="entry name" value="THOC2_N"/>
</dbReference>
<evidence type="ECO:0000256" key="2">
    <source>
        <dbReference type="ARBA" id="ARBA00007857"/>
    </source>
</evidence>
<dbReference type="PANTHER" id="PTHR21597:SF0">
    <property type="entry name" value="THO COMPLEX SUBUNIT 2"/>
    <property type="match status" value="1"/>
</dbReference>
<dbReference type="InterPro" id="IPR040007">
    <property type="entry name" value="Tho2"/>
</dbReference>
<feature type="compositionally biased region" description="Basic and acidic residues" evidence="6">
    <location>
        <begin position="1396"/>
        <end position="1440"/>
    </location>
</feature>
<feature type="domain" description="THO complex subunitTHOC2 N-terminal" evidence="9">
    <location>
        <begin position="690"/>
        <end position="764"/>
    </location>
</feature>
<feature type="compositionally biased region" description="Basic and acidic residues" evidence="6">
    <location>
        <begin position="1536"/>
        <end position="1618"/>
    </location>
</feature>
<keyword evidence="7" id="KW-0812">Transmembrane</keyword>
<dbReference type="eggNOG" id="KOG1874">
    <property type="taxonomic scope" value="Eukaryota"/>
</dbReference>
<sequence length="1692" mass="192371">MSSEYITDQIVKSWETGGSSQLLQTARSLIISNKNTPGDISSVRAFVLELFYAGLNGVLALGSIATFFLNLYVDTTKKTKSVEAEIASGYVGPESLDDPLLIPSILVDVMWLLDQESDPKVVEGAQTERARLVAVAKDLLAKNFIPEVIMRERLELDFQQAIGLIHDARGIGKKEVRVRTFMLYAQTKYNLLREESEGYSKLVTELFGSLPPLFDAHASHHGASRLTKEEAVKRRADVVDERARRTMGNIASLIGYFDIDPNRVLDLILDLFTANIADQWDFFVRLLELSPWRSRGDQIREARAVCGQILGFKFDWYNGRSNTRTVPENLIFVAAIMVKHGLVALGDLYPHLSPSDEEVHKLYKDYVDDLKNKEKTAGRFQAQGLVGTLGDEGKASTATITQVKENKPEVKKSNKVNQKAELAAALLAIGNVKNAFTILERLPRLSDLHPEIVENLCRWMRELISPWDVKPLVGAARGPQPKPEDFRVPLNTISVRLAPYGEKVFVGRNKHPARYRFFYENWRSEIPTIRNVFEFIQRIRMYLVHIGPHLYRDPILVGQLIRIGALHVSEAHKRMEGKPDLVMVPHPTENDPFEGVPYDKIINGWLNVVANYLLPAVSRADPNPANSQGLWKIVKEFPYQKRYALYGEWKNRLYSEIPEMKLARAGCERDCRYIMTRLSKDSGKQSGRQIGKVVHSNPVVAFSYIIKQLESYDNMIPHVVDASRYLTEFEFDILPYCLIEALCEPKTRVEANGLSIAPWLKSLAAFTGQVFKKHGMELAPLLRYLINQLCVGSVHDLIVLQELIGYMSGIKLMEEATENQLDALAGGETLKREAFFWENIRTTRRSGLRLMKALLETGFARQMSILISQRKQEIVYAGMGTEDDNMDLKILAWLNDYCQRTLLQYLEFLSVTAPPEIFADVTPSVEDLVEIYGLDPEQAFLIARPKLVNSVKQKQLTNGSSKSEQSNIMDIDDKAKESIPDTMEVDGPNHDAPAHGDAASVEHPGLADPATNAVWQPGLYETIRASVNILPPHAWRGISPAFYATFWQLSLYDIVLPKQRYHGEIANQKKNIRQMETEIVQLERERDNVDDGLRKANDEIRKKRKEIDRASLVIKALDGEWRMHEEHYKRIMERVKAESPFWFHSSVGRNEIINTMIQYCLQPRCVQSPADAMYCAKFIMMMHLLGTPNIPTASLYDRMCSRDIIHACIFAGTEDEAKNYGLFLAVIFRTLSTWHKNPDLFKKEAIGEGLPGFLKKWPTGVITGNMDLSNADFIEYEEFRQALRKWHLKLCKAILACLQSGEYMQIRNAILVLDRVNEYFPATKQMGNTIKIAVQELERTEQRGDLKQLARSYGTKLQLREGHWLDNREFCRVVERKGSGMVDGMGTPGSESVPASRRESEILKPEEGQLKEEPGATDGERNKDEAKKQMDDRRPRESMKEPSGTSTSAPHTPTQRKEEREGGAKDRDRRKNDESVSGTVTANSAERGERERGEISHREHGQSYSHEKPRFNERDKENQRRKEGAGSVGISGTSATKEKEKDRKPAREREKGQKDTEKDKEKEKEKDKEKRGDRAKDRDRDRKRKERETESMTEDRKDRKRDREKDERESKRSRRDDVGSSAASEKPASENGPAGNGAVGRKRRAEEDPSPAPGGIDSYRPASASANGSTKRLRGTSRDREREDRDRRRRGR</sequence>
<feature type="domain" description="THO complex subunit 2 N-terminal" evidence="10">
    <location>
        <begin position="6"/>
        <end position="688"/>
    </location>
</feature>
<evidence type="ECO:0000256" key="5">
    <source>
        <dbReference type="SAM" id="Coils"/>
    </source>
</evidence>
<keyword evidence="7" id="KW-0472">Membrane</keyword>
<dbReference type="RefSeq" id="XP_016604535.1">
    <property type="nucleotide sequence ID" value="XM_016756238.1"/>
</dbReference>
<protein>
    <recommendedName>
        <fullName evidence="3">THO complex subunit 2</fullName>
    </recommendedName>
</protein>
<dbReference type="VEuPathDB" id="FungiDB:SPPG_08084"/>
<feature type="compositionally biased region" description="Polar residues" evidence="6">
    <location>
        <begin position="1475"/>
        <end position="1484"/>
    </location>
</feature>
<evidence type="ECO:0000259" key="8">
    <source>
        <dbReference type="Pfam" id="PF11262"/>
    </source>
</evidence>
<dbReference type="GO" id="GO:0003729">
    <property type="term" value="F:mRNA binding"/>
    <property type="evidence" value="ECO:0007669"/>
    <property type="project" value="TreeGrafter"/>
</dbReference>
<keyword evidence="5" id="KW-0175">Coiled coil</keyword>
<comment type="similarity">
    <text evidence="2">Belongs to the THOC2 family.</text>
</comment>
<feature type="compositionally biased region" description="Basic and acidic residues" evidence="6">
    <location>
        <begin position="1455"/>
        <end position="1474"/>
    </location>
</feature>
<keyword evidence="12" id="KW-1185">Reference proteome</keyword>
<evidence type="ECO:0000256" key="4">
    <source>
        <dbReference type="ARBA" id="ARBA00023242"/>
    </source>
</evidence>
<feature type="compositionally biased region" description="Polar residues" evidence="6">
    <location>
        <begin position="1443"/>
        <end position="1453"/>
    </location>
</feature>
<reference evidence="11 12" key="1">
    <citation type="submission" date="2009-08" db="EMBL/GenBank/DDBJ databases">
        <title>The Genome Sequence of Spizellomyces punctatus strain DAOM BR117.</title>
        <authorList>
            <consortium name="The Broad Institute Genome Sequencing Platform"/>
            <person name="Russ C."/>
            <person name="Cuomo C."/>
            <person name="Shea T."/>
            <person name="Young S.K."/>
            <person name="Zeng Q."/>
            <person name="Koehrsen M."/>
            <person name="Haas B."/>
            <person name="Borodovsky M."/>
            <person name="Guigo R."/>
            <person name="Alvarado L."/>
            <person name="Berlin A."/>
            <person name="Bochicchio J."/>
            <person name="Borenstein D."/>
            <person name="Chapman S."/>
            <person name="Chen Z."/>
            <person name="Engels R."/>
            <person name="Freedman E."/>
            <person name="Gellesch M."/>
            <person name="Goldberg J."/>
            <person name="Griggs A."/>
            <person name="Gujja S."/>
            <person name="Heiman D."/>
            <person name="Hepburn T."/>
            <person name="Howarth C."/>
            <person name="Jen D."/>
            <person name="Larson L."/>
            <person name="Lewis B."/>
            <person name="Mehta T."/>
            <person name="Park D."/>
            <person name="Pearson M."/>
            <person name="Roberts A."/>
            <person name="Saif S."/>
            <person name="Shenoy N."/>
            <person name="Sisk P."/>
            <person name="Stolte C."/>
            <person name="Sykes S."/>
            <person name="Thomson T."/>
            <person name="Walk T."/>
            <person name="White J."/>
            <person name="Yandava C."/>
            <person name="Burger G."/>
            <person name="Gray M.W."/>
            <person name="Holland P.W.H."/>
            <person name="King N."/>
            <person name="Lang F.B.F."/>
            <person name="Roger A.J."/>
            <person name="Ruiz-Trillo I."/>
            <person name="Lander E."/>
            <person name="Nusbaum C."/>
        </authorList>
    </citation>
    <scope>NUCLEOTIDE SEQUENCE [LARGE SCALE GENOMIC DNA]</scope>
    <source>
        <strain evidence="11 12">DAOM BR117</strain>
    </source>
</reference>
<dbReference type="STRING" id="645134.A0A0L0H4Q8"/>
<keyword evidence="7" id="KW-1133">Transmembrane helix</keyword>
<evidence type="ECO:0000256" key="3">
    <source>
        <dbReference type="ARBA" id="ARBA00019596"/>
    </source>
</evidence>
<comment type="subcellular location">
    <subcellularLocation>
        <location evidence="1">Nucleus</location>
    </subcellularLocation>
</comment>
<dbReference type="Pfam" id="PF11732">
    <property type="entry name" value="Thoc2"/>
    <property type="match status" value="1"/>
</dbReference>
<evidence type="ECO:0000256" key="7">
    <source>
        <dbReference type="SAM" id="Phobius"/>
    </source>
</evidence>
<proteinExistence type="inferred from homology"/>
<keyword evidence="4" id="KW-0539">Nucleus</keyword>
<evidence type="ECO:0000259" key="9">
    <source>
        <dbReference type="Pfam" id="PF11732"/>
    </source>
</evidence>
<accession>A0A0L0H4Q8</accession>
<dbReference type="InterPro" id="IPR021726">
    <property type="entry name" value="THO_THOC2_N"/>
</dbReference>
<dbReference type="GeneID" id="27691262"/>
<dbReference type="EMBL" id="KQ257468">
    <property type="protein sequence ID" value="KNC96495.1"/>
    <property type="molecule type" value="Genomic_DNA"/>
</dbReference>
<feature type="coiled-coil region" evidence="5">
    <location>
        <begin position="1058"/>
        <end position="1113"/>
    </location>
</feature>
<feature type="domain" description="THO complex subunitTHOC2 C-terminal" evidence="8">
    <location>
        <begin position="1035"/>
        <end position="1357"/>
    </location>
</feature>